<evidence type="ECO:0000256" key="5">
    <source>
        <dbReference type="ARBA" id="ARBA00022723"/>
    </source>
</evidence>
<dbReference type="GO" id="GO:0005975">
    <property type="term" value="P:carbohydrate metabolic process"/>
    <property type="evidence" value="ECO:0007669"/>
    <property type="project" value="InterPro"/>
</dbReference>
<feature type="binding site" evidence="9">
    <location>
        <position position="134"/>
    </location>
    <ligand>
        <name>Zn(2+)</name>
        <dbReference type="ChEBI" id="CHEBI:29105"/>
    </ligand>
</feature>
<comment type="catalytic activity">
    <reaction evidence="1">
        <text>D-mannose 6-phosphate = D-fructose 6-phosphate</text>
        <dbReference type="Rhea" id="RHEA:12356"/>
        <dbReference type="ChEBI" id="CHEBI:58735"/>
        <dbReference type="ChEBI" id="CHEBI:61527"/>
        <dbReference type="EC" id="5.3.1.8"/>
    </reaction>
</comment>
<feature type="binding site" evidence="9">
    <location>
        <position position="109"/>
    </location>
    <ligand>
        <name>Zn(2+)</name>
        <dbReference type="ChEBI" id="CHEBI:29105"/>
    </ligand>
</feature>
<dbReference type="EC" id="5.3.1.8" evidence="4"/>
<feature type="active site" evidence="8">
    <location>
        <position position="282"/>
    </location>
</feature>
<dbReference type="UniPathway" id="UPA00126">
    <property type="reaction ID" value="UER00423"/>
</dbReference>
<comment type="pathway">
    <text evidence="2">Nucleotide-sugar biosynthesis; GDP-alpha-D-mannose biosynthesis; alpha-D-mannose 1-phosphate from D-fructose 6-phosphate: step 1/2.</text>
</comment>
<organism evidence="12 13">
    <name type="scientific">Cyanidioschyzon merolae (strain NIES-3377 / 10D)</name>
    <name type="common">Unicellular red alga</name>
    <dbReference type="NCBI Taxonomy" id="280699"/>
    <lineage>
        <taxon>Eukaryota</taxon>
        <taxon>Rhodophyta</taxon>
        <taxon>Bangiophyceae</taxon>
        <taxon>Cyanidiales</taxon>
        <taxon>Cyanidiaceae</taxon>
        <taxon>Cyanidioschyzon</taxon>
    </lineage>
</organism>
<dbReference type="HOGENOM" id="CLU_026967_2_1_1"/>
<dbReference type="OrthoDB" id="6605218at2759"/>
<dbReference type="PIRSF" id="PIRSF001480">
    <property type="entry name" value="Mannose-6-phosphate_isomerase"/>
    <property type="match status" value="1"/>
</dbReference>
<dbReference type="Gene3D" id="2.60.120.10">
    <property type="entry name" value="Jelly Rolls"/>
    <property type="match status" value="2"/>
</dbReference>
<feature type="binding site" evidence="9">
    <location>
        <position position="107"/>
    </location>
    <ligand>
        <name>Zn(2+)</name>
        <dbReference type="ChEBI" id="CHEBI:29105"/>
    </ligand>
</feature>
<dbReference type="InterPro" id="IPR001250">
    <property type="entry name" value="Man6P_Isoase-1"/>
</dbReference>
<dbReference type="PROSITE" id="PS00965">
    <property type="entry name" value="PMI_I_1"/>
    <property type="match status" value="1"/>
</dbReference>
<evidence type="ECO:0000256" key="7">
    <source>
        <dbReference type="ARBA" id="ARBA00023235"/>
    </source>
</evidence>
<dbReference type="GO" id="GO:0009298">
    <property type="term" value="P:GDP-mannose biosynthetic process"/>
    <property type="evidence" value="ECO:0007669"/>
    <property type="project" value="UniProtKB-UniPathway"/>
</dbReference>
<evidence type="ECO:0000313" key="12">
    <source>
        <dbReference type="EMBL" id="BAM82214.1"/>
    </source>
</evidence>
<evidence type="ECO:0000256" key="8">
    <source>
        <dbReference type="PIRSR" id="PIRSR001480-1"/>
    </source>
</evidence>
<sequence>MVALSVDAKRQQQGIWLLRGHVQTYAWGRRGMGSRVARYAVAQGTLESERVSESVSYAELWLGAHPSGEASVVTEANESVPVSIFVPAGSLPFLLKVLSVERALSIQAHPDIALAKVLHKQFPELYKDGNHKPEMCVCLGPGQFEALLGFRPVAEIVRALKQVPEFRGACGAYAETFCSSPSAPDGLRKLFESLMRNEDVSRQQAHQLRQRLEAADVLDAEHALALRLLKQYPNDAGIFAAFLLNHVRLEPGQAIFIEPNEPHAYLEGDCVEIMATSDNVVRAGLTDKHKDVETLCKMLTYRCKDPVQILQRDAQNRFLAPVCEFELECLELERHGEESADLHLESSASYSILLDVEGEAQISQHGIDHSYRLSPGMACLVAPHTPVVVRPLTVSCQLFRARAPATVPVNGL</sequence>
<protein>
    <recommendedName>
        <fullName evidence="4">mannose-6-phosphate isomerase</fullName>
        <ecNumber evidence="4">5.3.1.8</ecNumber>
    </recommendedName>
</protein>
<evidence type="ECO:0000313" key="13">
    <source>
        <dbReference type="Proteomes" id="UP000007014"/>
    </source>
</evidence>
<dbReference type="CDD" id="cd07011">
    <property type="entry name" value="cupin_PMI_type_I_N"/>
    <property type="match status" value="1"/>
</dbReference>
<reference evidence="12 13" key="2">
    <citation type="journal article" date="2007" name="BMC Biol.">
        <title>A 100%-complete sequence reveals unusually simple genomic features in the hot-spring red alga Cyanidioschyzon merolae.</title>
        <authorList>
            <person name="Nozaki H."/>
            <person name="Takano H."/>
            <person name="Misumi O."/>
            <person name="Terasawa K."/>
            <person name="Matsuzaki M."/>
            <person name="Maruyama S."/>
            <person name="Nishida K."/>
            <person name="Yagisawa F."/>
            <person name="Yoshida Y."/>
            <person name="Fujiwara T."/>
            <person name="Takio S."/>
            <person name="Tamura K."/>
            <person name="Chung S.J."/>
            <person name="Nakamura S."/>
            <person name="Kuroiwa H."/>
            <person name="Tanaka K."/>
            <person name="Sato N."/>
            <person name="Kuroiwa T."/>
        </authorList>
    </citation>
    <scope>NUCLEOTIDE SEQUENCE [LARGE SCALE GENOMIC DNA]</scope>
    <source>
        <strain evidence="12 13">10D</strain>
    </source>
</reference>
<evidence type="ECO:0000259" key="11">
    <source>
        <dbReference type="Pfam" id="PF20512"/>
    </source>
</evidence>
<dbReference type="Proteomes" id="UP000007014">
    <property type="component" value="Chromosome 17"/>
</dbReference>
<dbReference type="InterPro" id="IPR018050">
    <property type="entry name" value="Pmannose_isomerase-type1_CS"/>
</dbReference>
<keyword evidence="13" id="KW-1185">Reference proteome</keyword>
<dbReference type="InterPro" id="IPR014710">
    <property type="entry name" value="RmlC-like_jellyroll"/>
</dbReference>
<keyword evidence="6 9" id="KW-0862">Zinc</keyword>
<evidence type="ECO:0000256" key="1">
    <source>
        <dbReference type="ARBA" id="ARBA00000757"/>
    </source>
</evidence>
<dbReference type="InterPro" id="IPR016305">
    <property type="entry name" value="Mannose-6-P_Isomerase"/>
</dbReference>
<keyword evidence="7 12" id="KW-0413">Isomerase</keyword>
<dbReference type="SUPFAM" id="SSF51182">
    <property type="entry name" value="RmlC-like cupins"/>
    <property type="match status" value="1"/>
</dbReference>
<dbReference type="Gene3D" id="1.10.441.10">
    <property type="entry name" value="Phosphomannose Isomerase, domain 2"/>
    <property type="match status" value="1"/>
</dbReference>
<accession>M1VAP5</accession>
<dbReference type="STRING" id="280699.M1VAP5"/>
<dbReference type="GO" id="GO:0008270">
    <property type="term" value="F:zinc ion binding"/>
    <property type="evidence" value="ECO:0007669"/>
    <property type="project" value="InterPro"/>
</dbReference>
<dbReference type="PANTHER" id="PTHR10309">
    <property type="entry name" value="MANNOSE-6-PHOSPHATE ISOMERASE"/>
    <property type="match status" value="1"/>
</dbReference>
<evidence type="ECO:0000259" key="10">
    <source>
        <dbReference type="Pfam" id="PF20511"/>
    </source>
</evidence>
<keyword evidence="5 9" id="KW-0479">Metal-binding</keyword>
<name>M1VAP5_CYAM1</name>
<dbReference type="InterPro" id="IPR046457">
    <property type="entry name" value="PMI_typeI_cat"/>
</dbReference>
<dbReference type="PRINTS" id="PR00714">
    <property type="entry name" value="MAN6PISMRASE"/>
</dbReference>
<evidence type="ECO:0000256" key="3">
    <source>
        <dbReference type="ARBA" id="ARBA00010772"/>
    </source>
</evidence>
<comment type="similarity">
    <text evidence="3">Belongs to the mannose-6-phosphate isomerase type 1 family.</text>
</comment>
<reference evidence="12 13" key="1">
    <citation type="journal article" date="2004" name="Nature">
        <title>Genome sequence of the ultrasmall unicellular red alga Cyanidioschyzon merolae 10D.</title>
        <authorList>
            <person name="Matsuzaki M."/>
            <person name="Misumi O."/>
            <person name="Shin-i T."/>
            <person name="Maruyama S."/>
            <person name="Takahara M."/>
            <person name="Miyagishima S."/>
            <person name="Mori T."/>
            <person name="Nishida K."/>
            <person name="Yagisawa F."/>
            <person name="Nishida K."/>
            <person name="Yoshida Y."/>
            <person name="Nishimura Y."/>
            <person name="Nakao S."/>
            <person name="Kobayashi T."/>
            <person name="Momoyama Y."/>
            <person name="Higashiyama T."/>
            <person name="Minoda A."/>
            <person name="Sano M."/>
            <person name="Nomoto H."/>
            <person name="Oishi K."/>
            <person name="Hayashi H."/>
            <person name="Ohta F."/>
            <person name="Nishizaka S."/>
            <person name="Haga S."/>
            <person name="Miura S."/>
            <person name="Morishita T."/>
            <person name="Kabeya Y."/>
            <person name="Terasawa K."/>
            <person name="Suzuki Y."/>
            <person name="Ishii Y."/>
            <person name="Asakawa S."/>
            <person name="Takano H."/>
            <person name="Ohta N."/>
            <person name="Kuroiwa H."/>
            <person name="Tanaka K."/>
            <person name="Shimizu N."/>
            <person name="Sugano S."/>
            <person name="Sato N."/>
            <person name="Nozaki H."/>
            <person name="Ogasawara N."/>
            <person name="Kohara Y."/>
            <person name="Kuroiwa T."/>
        </authorList>
    </citation>
    <scope>NUCLEOTIDE SEQUENCE [LARGE SCALE GENOMIC DNA]</scope>
    <source>
        <strain evidence="12 13">10D</strain>
    </source>
</reference>
<evidence type="ECO:0000256" key="2">
    <source>
        <dbReference type="ARBA" id="ARBA00004666"/>
    </source>
</evidence>
<dbReference type="Pfam" id="PF20511">
    <property type="entry name" value="PMI_typeI_cat"/>
    <property type="match status" value="1"/>
</dbReference>
<dbReference type="KEGG" id="cme:CYME_CMQ359C"/>
<feature type="binding site" evidence="9">
    <location>
        <position position="263"/>
    </location>
    <ligand>
        <name>Zn(2+)</name>
        <dbReference type="ChEBI" id="CHEBI:29105"/>
    </ligand>
</feature>
<feature type="domain" description="Phosphomannose isomerase type I catalytic" evidence="10">
    <location>
        <begin position="18"/>
        <end position="153"/>
    </location>
</feature>
<evidence type="ECO:0000256" key="4">
    <source>
        <dbReference type="ARBA" id="ARBA00011956"/>
    </source>
</evidence>
<dbReference type="InterPro" id="IPR046458">
    <property type="entry name" value="PMI_typeI_hel"/>
</dbReference>
<dbReference type="Pfam" id="PF20512">
    <property type="entry name" value="PMI_typeI_hel"/>
    <property type="match status" value="1"/>
</dbReference>
<dbReference type="NCBIfam" id="TIGR00218">
    <property type="entry name" value="manA"/>
    <property type="match status" value="1"/>
</dbReference>
<dbReference type="PANTHER" id="PTHR10309:SF0">
    <property type="entry name" value="MANNOSE-6-PHOSPHATE ISOMERASE"/>
    <property type="match status" value="1"/>
</dbReference>
<comment type="cofactor">
    <cofactor evidence="9">
        <name>Zn(2+)</name>
        <dbReference type="ChEBI" id="CHEBI:29105"/>
    </cofactor>
    <text evidence="9">Binds 1 zinc ion per subunit.</text>
</comment>
<dbReference type="InterPro" id="IPR011051">
    <property type="entry name" value="RmlC_Cupin_sf"/>
</dbReference>
<dbReference type="RefSeq" id="XP_005538250.1">
    <property type="nucleotide sequence ID" value="XM_005538193.1"/>
</dbReference>
<evidence type="ECO:0000256" key="6">
    <source>
        <dbReference type="ARBA" id="ARBA00022833"/>
    </source>
</evidence>
<dbReference type="EMBL" id="AP006499">
    <property type="protein sequence ID" value="BAM82214.1"/>
    <property type="molecule type" value="Genomic_DNA"/>
</dbReference>
<dbReference type="Gramene" id="CMQ359CT">
    <property type="protein sequence ID" value="CMQ359CT"/>
    <property type="gene ID" value="CMQ359C"/>
</dbReference>
<dbReference type="GeneID" id="16996323"/>
<dbReference type="eggNOG" id="KOG2757">
    <property type="taxonomic scope" value="Eukaryota"/>
</dbReference>
<feature type="domain" description="Phosphomannose isomerase type I helical insertion" evidence="11">
    <location>
        <begin position="181"/>
        <end position="244"/>
    </location>
</feature>
<gene>
    <name evidence="12" type="ORF">CYME_CMQ359C</name>
</gene>
<dbReference type="GO" id="GO:0004476">
    <property type="term" value="F:mannose-6-phosphate isomerase activity"/>
    <property type="evidence" value="ECO:0007669"/>
    <property type="project" value="UniProtKB-EC"/>
</dbReference>
<dbReference type="AlphaFoldDB" id="M1VAP5"/>
<evidence type="ECO:0000256" key="9">
    <source>
        <dbReference type="PIRSR" id="PIRSR001480-2"/>
    </source>
</evidence>
<dbReference type="OMA" id="DIGLFCG"/>
<dbReference type="GO" id="GO:0005829">
    <property type="term" value="C:cytosol"/>
    <property type="evidence" value="ECO:0007669"/>
    <property type="project" value="TreeGrafter"/>
</dbReference>
<proteinExistence type="inferred from homology"/>